<comment type="caution">
    <text evidence="9">The sequence shown here is derived from an EMBL/GenBank/DDBJ whole genome shotgun (WGS) entry which is preliminary data.</text>
</comment>
<dbReference type="PANTHER" id="PTHR19302:SF27">
    <property type="entry name" value="GAMMA-TUBULIN COMPLEX COMPONENT 4"/>
    <property type="match status" value="1"/>
</dbReference>
<dbReference type="GO" id="GO:0051321">
    <property type="term" value="P:meiotic cell cycle"/>
    <property type="evidence" value="ECO:0007669"/>
    <property type="project" value="TreeGrafter"/>
</dbReference>
<dbReference type="GO" id="GO:0000278">
    <property type="term" value="P:mitotic cell cycle"/>
    <property type="evidence" value="ECO:0007669"/>
    <property type="project" value="TreeGrafter"/>
</dbReference>
<evidence type="ECO:0000256" key="3">
    <source>
        <dbReference type="ARBA" id="ARBA00022490"/>
    </source>
</evidence>
<keyword evidence="3 6" id="KW-0963">Cytoplasm</keyword>
<dbReference type="PANTHER" id="PTHR19302">
    <property type="entry name" value="GAMMA TUBULIN COMPLEX PROTEIN"/>
    <property type="match status" value="1"/>
</dbReference>
<dbReference type="InterPro" id="IPR040457">
    <property type="entry name" value="GCP_C"/>
</dbReference>
<dbReference type="GO" id="GO:0005816">
    <property type="term" value="C:spindle pole body"/>
    <property type="evidence" value="ECO:0007669"/>
    <property type="project" value="UniProtKB-ARBA"/>
</dbReference>
<dbReference type="Proteomes" id="UP000789572">
    <property type="component" value="Unassembled WGS sequence"/>
</dbReference>
<keyword evidence="5 6" id="KW-0206">Cytoskeleton</keyword>
<dbReference type="GO" id="GO:0051011">
    <property type="term" value="F:microtubule minus-end binding"/>
    <property type="evidence" value="ECO:0007669"/>
    <property type="project" value="TreeGrafter"/>
</dbReference>
<dbReference type="GO" id="GO:0000930">
    <property type="term" value="C:gamma-tubulin complex"/>
    <property type="evidence" value="ECO:0007669"/>
    <property type="project" value="UniProtKB-ARBA"/>
</dbReference>
<evidence type="ECO:0000313" key="9">
    <source>
        <dbReference type="EMBL" id="CAG8647519.1"/>
    </source>
</evidence>
<feature type="non-terminal residue" evidence="9">
    <location>
        <position position="476"/>
    </location>
</feature>
<evidence type="ECO:0000256" key="2">
    <source>
        <dbReference type="ARBA" id="ARBA00010337"/>
    </source>
</evidence>
<dbReference type="GO" id="GO:0031122">
    <property type="term" value="P:cytoplasmic microtubule organization"/>
    <property type="evidence" value="ECO:0007669"/>
    <property type="project" value="TreeGrafter"/>
</dbReference>
<dbReference type="InterPro" id="IPR042241">
    <property type="entry name" value="GCP_C_sf"/>
</dbReference>
<dbReference type="OrthoDB" id="1608002at2759"/>
<dbReference type="Pfam" id="PF04130">
    <property type="entry name" value="GCP_C_terminal"/>
    <property type="match status" value="1"/>
</dbReference>
<comment type="similarity">
    <text evidence="2 6">Belongs to the TUBGCP family.</text>
</comment>
<name>A0A9N9DPW5_9GLOM</name>
<dbReference type="GO" id="GO:0000922">
    <property type="term" value="C:spindle pole"/>
    <property type="evidence" value="ECO:0007669"/>
    <property type="project" value="InterPro"/>
</dbReference>
<dbReference type="GO" id="GO:0007020">
    <property type="term" value="P:microtubule nucleation"/>
    <property type="evidence" value="ECO:0007669"/>
    <property type="project" value="InterPro"/>
</dbReference>
<evidence type="ECO:0000259" key="7">
    <source>
        <dbReference type="Pfam" id="PF04130"/>
    </source>
</evidence>
<evidence type="ECO:0000313" key="10">
    <source>
        <dbReference type="Proteomes" id="UP000789572"/>
    </source>
</evidence>
<feature type="domain" description="Gamma tubulin complex component protein N-terminal" evidence="8">
    <location>
        <begin position="2"/>
        <end position="195"/>
    </location>
</feature>
<evidence type="ECO:0000256" key="1">
    <source>
        <dbReference type="ARBA" id="ARBA00004267"/>
    </source>
</evidence>
<dbReference type="Pfam" id="PF17681">
    <property type="entry name" value="GCP_N_terminal"/>
    <property type="match status" value="1"/>
</dbReference>
<accession>A0A9N9DPW5</accession>
<dbReference type="GO" id="GO:0043015">
    <property type="term" value="F:gamma-tubulin binding"/>
    <property type="evidence" value="ECO:0007669"/>
    <property type="project" value="InterPro"/>
</dbReference>
<dbReference type="AlphaFoldDB" id="A0A9N9DPW5"/>
<evidence type="ECO:0000256" key="5">
    <source>
        <dbReference type="ARBA" id="ARBA00023212"/>
    </source>
</evidence>
<evidence type="ECO:0000256" key="6">
    <source>
        <dbReference type="RuleBase" id="RU363050"/>
    </source>
</evidence>
<dbReference type="InterPro" id="IPR041470">
    <property type="entry name" value="GCP_N"/>
</dbReference>
<protein>
    <recommendedName>
        <fullName evidence="6">Spindle pole body component</fullName>
    </recommendedName>
</protein>
<dbReference type="GO" id="GO:0005874">
    <property type="term" value="C:microtubule"/>
    <property type="evidence" value="ECO:0007669"/>
    <property type="project" value="UniProtKB-KW"/>
</dbReference>
<keyword evidence="10" id="KW-1185">Reference proteome</keyword>
<dbReference type="Gene3D" id="1.20.120.1900">
    <property type="entry name" value="Gamma-tubulin complex, C-terminal domain"/>
    <property type="match status" value="1"/>
</dbReference>
<comment type="subcellular location">
    <subcellularLocation>
        <location evidence="1 6">Cytoplasm</location>
        <location evidence="1 6">Cytoskeleton</location>
        <location evidence="1 6">Microtubule organizing center</location>
    </subcellularLocation>
</comment>
<gene>
    <name evidence="9" type="ORF">POCULU_LOCUS9766</name>
</gene>
<dbReference type="GO" id="GO:0051225">
    <property type="term" value="P:spindle assembly"/>
    <property type="evidence" value="ECO:0007669"/>
    <property type="project" value="TreeGrafter"/>
</dbReference>
<sequence>MLHELLLALSGVGGELFVPHPPPPEKPVTFKVPADFPFLHTAERCSLERLAKLGFHYKSIINFLDRQRGRGWTELNAREELIDRRETKPPGLFVQTLCNAINEVLSDYRQLIVDSEKRILNKDVDMNGVVPIAHLSQAFGEYQVILPQLHKLVQEIEDNPVKYHGARLLNLITEKCNTGVPELRTIMLKLLHACHGEIWQRRFVLDDSLIPRHIPRPLAESILFVGKAVAIVRDASKMPHTKTDLPKSLTTLHLQKLLDLSSRPQFHHMELQNVVTIIRNNVAQWLWHVVLTGDKVIECLEAFRKYFLLGQGDLASALVDQFEKLAVSRLASARTSVVKEQELNSLLVRAQVGSSVENDATFDKFTFKLANDQQTSSSSMFDDFLLGVPLRLEYEITWPLDLFVTTEDLSKYGDLFSFLISLRRTQHRLERVWGHLSAMYKYVANATTRQAKDSLLLWRMRAAMIFFVNCLWEHVQ</sequence>
<evidence type="ECO:0000259" key="8">
    <source>
        <dbReference type="Pfam" id="PF17681"/>
    </source>
</evidence>
<proteinExistence type="inferred from homology"/>
<keyword evidence="4 6" id="KW-0493">Microtubule</keyword>
<organism evidence="9 10">
    <name type="scientific">Paraglomus occultum</name>
    <dbReference type="NCBI Taxonomy" id="144539"/>
    <lineage>
        <taxon>Eukaryota</taxon>
        <taxon>Fungi</taxon>
        <taxon>Fungi incertae sedis</taxon>
        <taxon>Mucoromycota</taxon>
        <taxon>Glomeromycotina</taxon>
        <taxon>Glomeromycetes</taxon>
        <taxon>Paraglomerales</taxon>
        <taxon>Paraglomeraceae</taxon>
        <taxon>Paraglomus</taxon>
    </lineage>
</organism>
<dbReference type="InterPro" id="IPR007259">
    <property type="entry name" value="GCP"/>
</dbReference>
<evidence type="ECO:0000256" key="4">
    <source>
        <dbReference type="ARBA" id="ARBA00022701"/>
    </source>
</evidence>
<dbReference type="EMBL" id="CAJVPJ010004027">
    <property type="protein sequence ID" value="CAG8647519.1"/>
    <property type="molecule type" value="Genomic_DNA"/>
</dbReference>
<feature type="domain" description="Gamma tubulin complex component C-terminal" evidence="7">
    <location>
        <begin position="300"/>
        <end position="476"/>
    </location>
</feature>
<reference evidence="9" key="1">
    <citation type="submission" date="2021-06" db="EMBL/GenBank/DDBJ databases">
        <authorList>
            <person name="Kallberg Y."/>
            <person name="Tangrot J."/>
            <person name="Rosling A."/>
        </authorList>
    </citation>
    <scope>NUCLEOTIDE SEQUENCE</scope>
    <source>
        <strain evidence="9">IA702</strain>
    </source>
</reference>